<dbReference type="PANTHER" id="PTHR42879:SF2">
    <property type="entry name" value="3-OXOACYL-[ACYL-CARRIER-PROTEIN] REDUCTASE FABG"/>
    <property type="match status" value="1"/>
</dbReference>
<proteinExistence type="inferred from homology"/>
<dbReference type="AlphaFoldDB" id="A0A381TFI2"/>
<dbReference type="InterPro" id="IPR050259">
    <property type="entry name" value="SDR"/>
</dbReference>
<dbReference type="PRINTS" id="PR00080">
    <property type="entry name" value="SDRFAMILY"/>
</dbReference>
<feature type="domain" description="Ketoreductase" evidence="2">
    <location>
        <begin position="20"/>
        <end position="199"/>
    </location>
</feature>
<sequence length="265" mass="26504">MTHADTQREAPVTGSTPGGRVALVTGATSGIGRACAIRLAADGFAVLVGGRDVERAGAVVDDITAAGGTATTALGDVADPGYGDAAVAAALDAFGRLDVLVNAAGVITRADAEGTSDAEWHRVMSTNLDGLFRTSRAALPAIRAAGGGSIVNISSTNGLVGAAGLAAYCASKGAVTNLTRAMALDHAHEGIRINAVCPGAVDTHMLYSERGDTVDEVRAANLATIPEGRIPAGEEVAEVVAFLADDRSRHVNGANLSIDGGYTAA</sequence>
<dbReference type="PANTHER" id="PTHR42879">
    <property type="entry name" value="3-OXOACYL-(ACYL-CARRIER-PROTEIN) REDUCTASE"/>
    <property type="match status" value="1"/>
</dbReference>
<dbReference type="PRINTS" id="PR00081">
    <property type="entry name" value="GDHRDH"/>
</dbReference>
<dbReference type="NCBIfam" id="NF005559">
    <property type="entry name" value="PRK07231.1"/>
    <property type="match status" value="1"/>
</dbReference>
<evidence type="ECO:0000256" key="1">
    <source>
        <dbReference type="ARBA" id="ARBA00006484"/>
    </source>
</evidence>
<comment type="similarity">
    <text evidence="1">Belongs to the short-chain dehydrogenases/reductases (SDR) family.</text>
</comment>
<evidence type="ECO:0000313" key="3">
    <source>
        <dbReference type="EMBL" id="SVA14830.1"/>
    </source>
</evidence>
<protein>
    <recommendedName>
        <fullName evidence="2">Ketoreductase domain-containing protein</fullName>
    </recommendedName>
</protein>
<dbReference type="EMBL" id="UINC01004507">
    <property type="protein sequence ID" value="SVA14830.1"/>
    <property type="molecule type" value="Genomic_DNA"/>
</dbReference>
<dbReference type="SUPFAM" id="SSF51735">
    <property type="entry name" value="NAD(P)-binding Rossmann-fold domains"/>
    <property type="match status" value="1"/>
</dbReference>
<name>A0A381TFI2_9ZZZZ</name>
<dbReference type="InterPro" id="IPR020904">
    <property type="entry name" value="Sc_DH/Rdtase_CS"/>
</dbReference>
<dbReference type="PROSITE" id="PS00061">
    <property type="entry name" value="ADH_SHORT"/>
    <property type="match status" value="1"/>
</dbReference>
<accession>A0A381TFI2</accession>
<reference evidence="3" key="1">
    <citation type="submission" date="2018-05" db="EMBL/GenBank/DDBJ databases">
        <authorList>
            <person name="Lanie J.A."/>
            <person name="Ng W.-L."/>
            <person name="Kazmierczak K.M."/>
            <person name="Andrzejewski T.M."/>
            <person name="Davidsen T.M."/>
            <person name="Wayne K.J."/>
            <person name="Tettelin H."/>
            <person name="Glass J.I."/>
            <person name="Rusch D."/>
            <person name="Podicherti R."/>
            <person name="Tsui H.-C.T."/>
            <person name="Winkler M.E."/>
        </authorList>
    </citation>
    <scope>NUCLEOTIDE SEQUENCE</scope>
</reference>
<dbReference type="InterPro" id="IPR036291">
    <property type="entry name" value="NAD(P)-bd_dom_sf"/>
</dbReference>
<dbReference type="InterPro" id="IPR057326">
    <property type="entry name" value="KR_dom"/>
</dbReference>
<dbReference type="Gene3D" id="3.40.50.720">
    <property type="entry name" value="NAD(P)-binding Rossmann-like Domain"/>
    <property type="match status" value="1"/>
</dbReference>
<organism evidence="3">
    <name type="scientific">marine metagenome</name>
    <dbReference type="NCBI Taxonomy" id="408172"/>
    <lineage>
        <taxon>unclassified sequences</taxon>
        <taxon>metagenomes</taxon>
        <taxon>ecological metagenomes</taxon>
    </lineage>
</organism>
<dbReference type="Pfam" id="PF13561">
    <property type="entry name" value="adh_short_C2"/>
    <property type="match status" value="1"/>
</dbReference>
<dbReference type="FunFam" id="3.40.50.720:FF:000084">
    <property type="entry name" value="Short-chain dehydrogenase reductase"/>
    <property type="match status" value="1"/>
</dbReference>
<dbReference type="CDD" id="cd05233">
    <property type="entry name" value="SDR_c"/>
    <property type="match status" value="1"/>
</dbReference>
<evidence type="ECO:0000259" key="2">
    <source>
        <dbReference type="SMART" id="SM00822"/>
    </source>
</evidence>
<dbReference type="SMART" id="SM00822">
    <property type="entry name" value="PKS_KR"/>
    <property type="match status" value="1"/>
</dbReference>
<dbReference type="InterPro" id="IPR002347">
    <property type="entry name" value="SDR_fam"/>
</dbReference>
<gene>
    <name evidence="3" type="ORF">METZ01_LOCUS67684</name>
</gene>
<dbReference type="GO" id="GO:0032787">
    <property type="term" value="P:monocarboxylic acid metabolic process"/>
    <property type="evidence" value="ECO:0007669"/>
    <property type="project" value="UniProtKB-ARBA"/>
</dbReference>